<evidence type="ECO:0000256" key="1">
    <source>
        <dbReference type="SAM" id="MobiDB-lite"/>
    </source>
</evidence>
<sequence length="556" mass="61744">MLISSFVSIFGSIFMHRRLAFSFIAVFVPVAFAQPPTPGPDTTFYEAPLDEEGYVDYVAALNAEFNDPPVKPETNAFLGILNQVDTTDWPEGHIPALYSALGVEQPNDDRQLFITFMEYADVRGLPQAPPFDWENAAPDEEPPPPPAGTADAMEERAYSKPWTAEELPEVARWLDSIEVPLDAIVEATKLPTYYAPLVRPHEYATMIEILLPHLGTHRAIGRSLSMRARMNLAVGNLDAAIDDWAAIKRLGRLQKQEPFLICNLVGISLQPLSHDLLALILSQPGIEAQHIQEMRDIMNRLPTGESMARVIQRCERVMPLDLLTRASRGQVDALEMIQVMQSLVLRNEPVTYAVRVPEPDPLTGLISDPKFDLDRALRRGNAAWVGWFGDVPDDYQAFAASVQHIEADIHQRSAAAMQQAQRLLQIGKTGIPESADIGLIVDQTADLILAICTPGFSAAIRTERQSDAQASLEPTALALERYRLDRGQYPPLLQSLVPDYIEALPPDMFSNKSLRYRRDGAGYMLYSVGTNLVDDGGIHDFSDGDIVLRVPWSLEN</sequence>
<reference evidence="3 4" key="1">
    <citation type="submission" date="2020-08" db="EMBL/GenBank/DDBJ databases">
        <title>Genomic Encyclopedia of Type Strains, Phase IV (KMG-IV): sequencing the most valuable type-strain genomes for metagenomic binning, comparative biology and taxonomic classification.</title>
        <authorList>
            <person name="Goeker M."/>
        </authorList>
    </citation>
    <scope>NUCLEOTIDE SEQUENCE [LARGE SCALE GENOMIC DNA]</scope>
    <source>
        <strain evidence="3 4">DSM 103725</strain>
    </source>
</reference>
<dbReference type="EMBL" id="JACHGY010000001">
    <property type="protein sequence ID" value="MBB6430720.1"/>
    <property type="molecule type" value="Genomic_DNA"/>
</dbReference>
<dbReference type="SUPFAM" id="SSF54523">
    <property type="entry name" value="Pili subunits"/>
    <property type="match status" value="1"/>
</dbReference>
<keyword evidence="2" id="KW-0732">Signal</keyword>
<comment type="caution">
    <text evidence="3">The sequence shown here is derived from an EMBL/GenBank/DDBJ whole genome shotgun (WGS) entry which is preliminary data.</text>
</comment>
<name>A0A7X0HAA0_9BACT</name>
<proteinExistence type="predicted"/>
<protein>
    <submittedName>
        <fullName evidence="3">Uncharacterized protein</fullName>
    </submittedName>
</protein>
<organism evidence="3 4">
    <name type="scientific">Algisphaera agarilytica</name>
    <dbReference type="NCBI Taxonomy" id="1385975"/>
    <lineage>
        <taxon>Bacteria</taxon>
        <taxon>Pseudomonadati</taxon>
        <taxon>Planctomycetota</taxon>
        <taxon>Phycisphaerae</taxon>
        <taxon>Phycisphaerales</taxon>
        <taxon>Phycisphaeraceae</taxon>
        <taxon>Algisphaera</taxon>
    </lineage>
</organism>
<dbReference type="InterPro" id="IPR045584">
    <property type="entry name" value="Pilin-like"/>
</dbReference>
<keyword evidence="4" id="KW-1185">Reference proteome</keyword>
<dbReference type="RefSeq" id="WP_184678217.1">
    <property type="nucleotide sequence ID" value="NZ_JACHGY010000001.1"/>
</dbReference>
<feature type="region of interest" description="Disordered" evidence="1">
    <location>
        <begin position="128"/>
        <end position="157"/>
    </location>
</feature>
<feature type="chain" id="PRO_5030653078" evidence="2">
    <location>
        <begin position="34"/>
        <end position="556"/>
    </location>
</feature>
<dbReference type="Proteomes" id="UP000541810">
    <property type="component" value="Unassembled WGS sequence"/>
</dbReference>
<evidence type="ECO:0000313" key="4">
    <source>
        <dbReference type="Proteomes" id="UP000541810"/>
    </source>
</evidence>
<dbReference type="AlphaFoldDB" id="A0A7X0HAA0"/>
<feature type="signal peptide" evidence="2">
    <location>
        <begin position="1"/>
        <end position="33"/>
    </location>
</feature>
<evidence type="ECO:0000256" key="2">
    <source>
        <dbReference type="SAM" id="SignalP"/>
    </source>
</evidence>
<gene>
    <name evidence="3" type="ORF">HNQ40_002526</name>
</gene>
<dbReference type="Gene3D" id="3.30.700.10">
    <property type="entry name" value="Glycoprotein, Type 4 Pilin"/>
    <property type="match status" value="1"/>
</dbReference>
<accession>A0A7X0HAA0</accession>
<evidence type="ECO:0000313" key="3">
    <source>
        <dbReference type="EMBL" id="MBB6430720.1"/>
    </source>
</evidence>